<organism evidence="1 2">
    <name type="scientific">Vannielia litorea</name>
    <dbReference type="NCBI Taxonomy" id="1217970"/>
    <lineage>
        <taxon>Bacteria</taxon>
        <taxon>Pseudomonadati</taxon>
        <taxon>Pseudomonadota</taxon>
        <taxon>Alphaproteobacteria</taxon>
        <taxon>Rhodobacterales</taxon>
        <taxon>Paracoccaceae</taxon>
        <taxon>Vannielia</taxon>
    </lineage>
</organism>
<protein>
    <recommendedName>
        <fullName evidence="3">STAS domain-containing protein</fullName>
    </recommendedName>
</protein>
<reference evidence="2" key="1">
    <citation type="submission" date="2016-11" db="EMBL/GenBank/DDBJ databases">
        <authorList>
            <person name="Varghese N."/>
            <person name="Submissions S."/>
        </authorList>
    </citation>
    <scope>NUCLEOTIDE SEQUENCE [LARGE SCALE GENOMIC DNA]</scope>
    <source>
        <strain evidence="2">DSM 29440</strain>
    </source>
</reference>
<evidence type="ECO:0000313" key="2">
    <source>
        <dbReference type="Proteomes" id="UP000184932"/>
    </source>
</evidence>
<accession>A0A1N6FHG1</accession>
<dbReference type="EMBL" id="FSRL01000001">
    <property type="protein sequence ID" value="SIN94684.1"/>
    <property type="molecule type" value="Genomic_DNA"/>
</dbReference>
<gene>
    <name evidence="1" type="ORF">SAMN05444002_1673</name>
</gene>
<keyword evidence="2" id="KW-1185">Reference proteome</keyword>
<name>A0A1N6FHG1_9RHOB</name>
<sequence>MPVTYRIFPEIGLVFVRYAGHASISETMQAFGRYMADPAYRPGQKQLVDLSAVTGFDTDYAALLAIQAKKAEAFLRGPETVMVYHAPTPETAAMARLIMRSWEELDAIVPILQDTERGALEVLGLTETSFSALARRPA</sequence>
<dbReference type="AlphaFoldDB" id="A0A1N6FHG1"/>
<proteinExistence type="predicted"/>
<dbReference type="OrthoDB" id="7877306at2"/>
<dbReference type="Proteomes" id="UP000184932">
    <property type="component" value="Unassembled WGS sequence"/>
</dbReference>
<dbReference type="RefSeq" id="WP_074255741.1">
    <property type="nucleotide sequence ID" value="NZ_FSRL01000001.1"/>
</dbReference>
<dbReference type="STRING" id="1217970.SAMN05444002_1673"/>
<evidence type="ECO:0000313" key="1">
    <source>
        <dbReference type="EMBL" id="SIN94684.1"/>
    </source>
</evidence>
<evidence type="ECO:0008006" key="3">
    <source>
        <dbReference type="Google" id="ProtNLM"/>
    </source>
</evidence>